<dbReference type="InParanoid" id="A0A4V3SJX2"/>
<sequence>MTIWMIHILPSAAAFLDTLLVLGCGFVWFGACTSENQFTTEVRVSLRSPTALPHYDLHSPI</sequence>
<accession>A0A4V3SJX2</accession>
<keyword evidence="1" id="KW-1133">Transmembrane helix</keyword>
<name>A0A4V3SJX2_9PEZI</name>
<dbReference type="Proteomes" id="UP000298138">
    <property type="component" value="Unassembled WGS sequence"/>
</dbReference>
<gene>
    <name evidence="2" type="ORF">EX30DRAFT_29985</name>
</gene>
<proteinExistence type="predicted"/>
<organism evidence="2 3">
    <name type="scientific">Ascodesmis nigricans</name>
    <dbReference type="NCBI Taxonomy" id="341454"/>
    <lineage>
        <taxon>Eukaryota</taxon>
        <taxon>Fungi</taxon>
        <taxon>Dikarya</taxon>
        <taxon>Ascomycota</taxon>
        <taxon>Pezizomycotina</taxon>
        <taxon>Pezizomycetes</taxon>
        <taxon>Pezizales</taxon>
        <taxon>Ascodesmidaceae</taxon>
        <taxon>Ascodesmis</taxon>
    </lineage>
</organism>
<dbReference type="EMBL" id="ML220112">
    <property type="protein sequence ID" value="TGZ85665.1"/>
    <property type="molecule type" value="Genomic_DNA"/>
</dbReference>
<dbReference type="AlphaFoldDB" id="A0A4V3SJX2"/>
<evidence type="ECO:0000313" key="2">
    <source>
        <dbReference type="EMBL" id="TGZ85665.1"/>
    </source>
</evidence>
<reference evidence="2 3" key="1">
    <citation type="submission" date="2019-04" db="EMBL/GenBank/DDBJ databases">
        <title>Comparative genomics and transcriptomics to analyze fruiting body development in filamentous ascomycetes.</title>
        <authorList>
            <consortium name="DOE Joint Genome Institute"/>
            <person name="Lutkenhaus R."/>
            <person name="Traeger S."/>
            <person name="Breuer J."/>
            <person name="Kuo A."/>
            <person name="Lipzen A."/>
            <person name="Pangilinan J."/>
            <person name="Dilworth D."/>
            <person name="Sandor L."/>
            <person name="Poggeler S."/>
            <person name="Barry K."/>
            <person name="Grigoriev I.V."/>
            <person name="Nowrousian M."/>
        </authorList>
    </citation>
    <scope>NUCLEOTIDE SEQUENCE [LARGE SCALE GENOMIC DNA]</scope>
    <source>
        <strain evidence="2 3">CBS 389.68</strain>
    </source>
</reference>
<evidence type="ECO:0000256" key="1">
    <source>
        <dbReference type="SAM" id="Phobius"/>
    </source>
</evidence>
<keyword evidence="1" id="KW-0812">Transmembrane</keyword>
<feature type="transmembrane region" description="Helical" evidence="1">
    <location>
        <begin position="12"/>
        <end position="31"/>
    </location>
</feature>
<keyword evidence="1" id="KW-0472">Membrane</keyword>
<evidence type="ECO:0000313" key="3">
    <source>
        <dbReference type="Proteomes" id="UP000298138"/>
    </source>
</evidence>
<protein>
    <submittedName>
        <fullName evidence="2">Uncharacterized protein</fullName>
    </submittedName>
</protein>
<keyword evidence="3" id="KW-1185">Reference proteome</keyword>